<proteinExistence type="inferred from homology"/>
<keyword evidence="5" id="KW-0677">Repeat</keyword>
<evidence type="ECO:0000256" key="2">
    <source>
        <dbReference type="ARBA" id="ARBA00006375"/>
    </source>
</evidence>
<dbReference type="PROSITE" id="PS50920">
    <property type="entry name" value="SOLCAR"/>
    <property type="match status" value="3"/>
</dbReference>
<dbReference type="GO" id="GO:0031966">
    <property type="term" value="C:mitochondrial membrane"/>
    <property type="evidence" value="ECO:0007669"/>
    <property type="project" value="UniProtKB-SubCell"/>
</dbReference>
<keyword evidence="6 11" id="KW-1133">Transmembrane helix</keyword>
<dbReference type="GO" id="GO:0006839">
    <property type="term" value="P:mitochondrial transport"/>
    <property type="evidence" value="ECO:0007669"/>
    <property type="project" value="TreeGrafter"/>
</dbReference>
<keyword evidence="7" id="KW-0496">Mitochondrion</keyword>
<dbReference type="Pfam" id="PF00153">
    <property type="entry name" value="Mito_carr"/>
    <property type="match status" value="3"/>
</dbReference>
<dbReference type="Gene3D" id="1.50.40.10">
    <property type="entry name" value="Mitochondrial carrier domain"/>
    <property type="match status" value="1"/>
</dbReference>
<evidence type="ECO:0000256" key="7">
    <source>
        <dbReference type="ARBA" id="ARBA00023128"/>
    </source>
</evidence>
<organism evidence="12">
    <name type="scientific">Arcella intermedia</name>
    <dbReference type="NCBI Taxonomy" id="1963864"/>
    <lineage>
        <taxon>Eukaryota</taxon>
        <taxon>Amoebozoa</taxon>
        <taxon>Tubulinea</taxon>
        <taxon>Elardia</taxon>
        <taxon>Arcellinida</taxon>
        <taxon>Sphaerothecina</taxon>
        <taxon>Arcellidae</taxon>
        <taxon>Arcella</taxon>
    </lineage>
</organism>
<dbReference type="InterPro" id="IPR023395">
    <property type="entry name" value="MCP_dom_sf"/>
</dbReference>
<keyword evidence="4 9" id="KW-0812">Transmembrane</keyword>
<reference evidence="12" key="1">
    <citation type="journal article" date="2020" name="J. Eukaryot. Microbiol.">
        <title>De novo Sequencing, Assembly and Annotation of the Transcriptome for the Free-Living Testate Amoeba Arcella intermedia.</title>
        <authorList>
            <person name="Ribeiro G.M."/>
            <person name="Porfirio-Sousa A.L."/>
            <person name="Maurer-Alcala X.X."/>
            <person name="Katz L.A."/>
            <person name="Lahr D.J.G."/>
        </authorList>
    </citation>
    <scope>NUCLEOTIDE SEQUENCE</scope>
</reference>
<keyword evidence="8 9" id="KW-0472">Membrane</keyword>
<evidence type="ECO:0000256" key="3">
    <source>
        <dbReference type="ARBA" id="ARBA00022448"/>
    </source>
</evidence>
<evidence type="ECO:0000256" key="1">
    <source>
        <dbReference type="ARBA" id="ARBA00004225"/>
    </source>
</evidence>
<dbReference type="InterPro" id="IPR018108">
    <property type="entry name" value="MCP_transmembrane"/>
</dbReference>
<evidence type="ECO:0000256" key="6">
    <source>
        <dbReference type="ARBA" id="ARBA00022989"/>
    </source>
</evidence>
<dbReference type="GO" id="GO:0015227">
    <property type="term" value="F:O-acyl-L-carnitine transmembrane transporter activity"/>
    <property type="evidence" value="ECO:0007669"/>
    <property type="project" value="TreeGrafter"/>
</dbReference>
<dbReference type="AlphaFoldDB" id="A0A6B2LCF2"/>
<protein>
    <recommendedName>
        <fullName evidence="13">Mitochondrial carrier protein</fullName>
    </recommendedName>
</protein>
<dbReference type="SUPFAM" id="SSF103506">
    <property type="entry name" value="Mitochondrial carrier"/>
    <property type="match status" value="1"/>
</dbReference>
<feature type="transmembrane region" description="Helical" evidence="11">
    <location>
        <begin position="193"/>
        <end position="212"/>
    </location>
</feature>
<accession>A0A6B2LCF2</accession>
<feature type="repeat" description="Solcar" evidence="9">
    <location>
        <begin position="95"/>
        <end position="186"/>
    </location>
</feature>
<dbReference type="InterPro" id="IPR050567">
    <property type="entry name" value="Mitochondrial_Carrier"/>
</dbReference>
<comment type="subcellular location">
    <subcellularLocation>
        <location evidence="1">Mitochondrion membrane</location>
        <topology evidence="1">Multi-pass membrane protein</topology>
    </subcellularLocation>
</comment>
<evidence type="ECO:0000256" key="5">
    <source>
        <dbReference type="ARBA" id="ARBA00022737"/>
    </source>
</evidence>
<evidence type="ECO:0000313" key="12">
    <source>
        <dbReference type="EMBL" id="NDV34511.1"/>
    </source>
</evidence>
<keyword evidence="3 10" id="KW-0813">Transport</keyword>
<evidence type="ECO:0000256" key="10">
    <source>
        <dbReference type="RuleBase" id="RU000488"/>
    </source>
</evidence>
<comment type="similarity">
    <text evidence="2 10">Belongs to the mitochondrial carrier (TC 2.A.29) family.</text>
</comment>
<dbReference type="GO" id="GO:1902603">
    <property type="term" value="P:carnitine transmembrane transport"/>
    <property type="evidence" value="ECO:0007669"/>
    <property type="project" value="TreeGrafter"/>
</dbReference>
<evidence type="ECO:0000256" key="4">
    <source>
        <dbReference type="ARBA" id="ARBA00022692"/>
    </source>
</evidence>
<feature type="transmembrane region" description="Helical" evidence="11">
    <location>
        <begin position="57"/>
        <end position="77"/>
    </location>
</feature>
<feature type="repeat" description="Solcar" evidence="9">
    <location>
        <begin position="193"/>
        <end position="282"/>
    </location>
</feature>
<dbReference type="PANTHER" id="PTHR45624:SF4">
    <property type="entry name" value="CONGESTED-LIKE TRACHEA PROTEIN-RELATED"/>
    <property type="match status" value="1"/>
</dbReference>
<dbReference type="PANTHER" id="PTHR45624">
    <property type="entry name" value="MITOCHONDRIAL BASIC AMINO ACIDS TRANSPORTER-RELATED"/>
    <property type="match status" value="1"/>
</dbReference>
<feature type="transmembrane region" description="Helical" evidence="11">
    <location>
        <begin position="97"/>
        <end position="118"/>
    </location>
</feature>
<evidence type="ECO:0000256" key="11">
    <source>
        <dbReference type="SAM" id="Phobius"/>
    </source>
</evidence>
<feature type="repeat" description="Solcar" evidence="9">
    <location>
        <begin position="2"/>
        <end position="85"/>
    </location>
</feature>
<evidence type="ECO:0008006" key="13">
    <source>
        <dbReference type="Google" id="ProtNLM"/>
    </source>
</evidence>
<sequence>MSTPVQEIIASSLGGMCGCFVGYPLDTLKVRLQTRSSPHSALWYATEMLKKEGPLSFYRGLSAPLVGAVPINASYFLGYYWGKRLFWNPDTIKNNDFARIALASAVAGMFVAPVYSVVDRMKCIMQVQRVHSIFPNMEFKSAYELLRYMYGEYGWYCCCRGFWATIMRDVPGSVFYFGTYDWVKGKLSKDGKASVPITMLSGGLGGMLYWVVVMPMDTLKTLVQTNPPTEGKGAARILVEKVRGEGPFRAYASLYRGLTPVLLRAFPSNAATFSGYELIKYFFSVLSPTVEP</sequence>
<name>A0A6B2LCF2_9EUKA</name>
<evidence type="ECO:0000256" key="8">
    <source>
        <dbReference type="ARBA" id="ARBA00023136"/>
    </source>
</evidence>
<dbReference type="EMBL" id="GIBP01005542">
    <property type="protein sequence ID" value="NDV34511.1"/>
    <property type="molecule type" value="Transcribed_RNA"/>
</dbReference>
<evidence type="ECO:0000256" key="9">
    <source>
        <dbReference type="PROSITE-ProRule" id="PRU00282"/>
    </source>
</evidence>